<keyword evidence="4" id="KW-1185">Reference proteome</keyword>
<sequence length="96" mass="10667">MIQKNKVVVEFQLRDFTSEESADIATIYVGSLDPTRATVVGQLSGTVGTRQFRSFNNLMIIVFSTDSEITLSGFSGIYGSCKTSCLFVYCLSFYHK</sequence>
<proteinExistence type="predicted"/>
<evidence type="ECO:0000259" key="2">
    <source>
        <dbReference type="Pfam" id="PF00431"/>
    </source>
</evidence>
<name>A0A9D4MBP5_DREPO</name>
<comment type="caution">
    <text evidence="3">The sequence shown here is derived from an EMBL/GenBank/DDBJ whole genome shotgun (WGS) entry which is preliminary data.</text>
</comment>
<gene>
    <name evidence="3" type="ORF">DPMN_035961</name>
</gene>
<dbReference type="InterPro" id="IPR035914">
    <property type="entry name" value="Sperma_CUB_dom_sf"/>
</dbReference>
<dbReference type="Proteomes" id="UP000828390">
    <property type="component" value="Unassembled WGS sequence"/>
</dbReference>
<reference evidence="3" key="2">
    <citation type="submission" date="2020-11" db="EMBL/GenBank/DDBJ databases">
        <authorList>
            <person name="McCartney M.A."/>
            <person name="Auch B."/>
            <person name="Kono T."/>
            <person name="Mallez S."/>
            <person name="Becker A."/>
            <person name="Gohl D.M."/>
            <person name="Silverstein K.A.T."/>
            <person name="Koren S."/>
            <person name="Bechman K.B."/>
            <person name="Herman A."/>
            <person name="Abrahante J.E."/>
            <person name="Garbe J."/>
        </authorList>
    </citation>
    <scope>NUCLEOTIDE SEQUENCE</scope>
    <source>
        <strain evidence="3">Duluth1</strain>
        <tissue evidence="3">Whole animal</tissue>
    </source>
</reference>
<protein>
    <recommendedName>
        <fullName evidence="2">CUB domain-containing protein</fullName>
    </recommendedName>
</protein>
<evidence type="ECO:0000313" key="3">
    <source>
        <dbReference type="EMBL" id="KAH3872739.1"/>
    </source>
</evidence>
<dbReference type="AlphaFoldDB" id="A0A9D4MBP5"/>
<dbReference type="EMBL" id="JAIWYP010000002">
    <property type="protein sequence ID" value="KAH3872739.1"/>
    <property type="molecule type" value="Genomic_DNA"/>
</dbReference>
<reference evidence="3" key="1">
    <citation type="journal article" date="2019" name="bioRxiv">
        <title>The Genome of the Zebra Mussel, Dreissena polymorpha: A Resource for Invasive Species Research.</title>
        <authorList>
            <person name="McCartney M.A."/>
            <person name="Auch B."/>
            <person name="Kono T."/>
            <person name="Mallez S."/>
            <person name="Zhang Y."/>
            <person name="Obille A."/>
            <person name="Becker A."/>
            <person name="Abrahante J.E."/>
            <person name="Garbe J."/>
            <person name="Badalamenti J.P."/>
            <person name="Herman A."/>
            <person name="Mangelson H."/>
            <person name="Liachko I."/>
            <person name="Sullivan S."/>
            <person name="Sone E.D."/>
            <person name="Koren S."/>
            <person name="Silverstein K.A.T."/>
            <person name="Beckman K.B."/>
            <person name="Gohl D.M."/>
        </authorList>
    </citation>
    <scope>NUCLEOTIDE SEQUENCE</scope>
    <source>
        <strain evidence="3">Duluth1</strain>
        <tissue evidence="3">Whole animal</tissue>
    </source>
</reference>
<dbReference type="InterPro" id="IPR000859">
    <property type="entry name" value="CUB_dom"/>
</dbReference>
<evidence type="ECO:0000313" key="4">
    <source>
        <dbReference type="Proteomes" id="UP000828390"/>
    </source>
</evidence>
<dbReference type="Pfam" id="PF00431">
    <property type="entry name" value="CUB"/>
    <property type="match status" value="1"/>
</dbReference>
<dbReference type="Gene3D" id="2.60.120.290">
    <property type="entry name" value="Spermadhesin, CUB domain"/>
    <property type="match status" value="1"/>
</dbReference>
<organism evidence="3 4">
    <name type="scientific">Dreissena polymorpha</name>
    <name type="common">Zebra mussel</name>
    <name type="synonym">Mytilus polymorpha</name>
    <dbReference type="NCBI Taxonomy" id="45954"/>
    <lineage>
        <taxon>Eukaryota</taxon>
        <taxon>Metazoa</taxon>
        <taxon>Spiralia</taxon>
        <taxon>Lophotrochozoa</taxon>
        <taxon>Mollusca</taxon>
        <taxon>Bivalvia</taxon>
        <taxon>Autobranchia</taxon>
        <taxon>Heteroconchia</taxon>
        <taxon>Euheterodonta</taxon>
        <taxon>Imparidentia</taxon>
        <taxon>Neoheterodontei</taxon>
        <taxon>Myida</taxon>
        <taxon>Dreissenoidea</taxon>
        <taxon>Dreissenidae</taxon>
        <taxon>Dreissena</taxon>
    </lineage>
</organism>
<accession>A0A9D4MBP5</accession>
<dbReference type="SUPFAM" id="SSF49854">
    <property type="entry name" value="Spermadhesin, CUB domain"/>
    <property type="match status" value="1"/>
</dbReference>
<feature type="domain" description="CUB" evidence="2">
    <location>
        <begin position="6"/>
        <end position="75"/>
    </location>
</feature>
<keyword evidence="1" id="KW-1015">Disulfide bond</keyword>
<evidence type="ECO:0000256" key="1">
    <source>
        <dbReference type="ARBA" id="ARBA00023157"/>
    </source>
</evidence>